<organism evidence="1 2">
    <name type="scientific">Tropicimonas omnivorans</name>
    <dbReference type="NCBI Taxonomy" id="3075590"/>
    <lineage>
        <taxon>Bacteria</taxon>
        <taxon>Pseudomonadati</taxon>
        <taxon>Pseudomonadota</taxon>
        <taxon>Alphaproteobacteria</taxon>
        <taxon>Rhodobacterales</taxon>
        <taxon>Roseobacteraceae</taxon>
        <taxon>Tropicimonas</taxon>
    </lineage>
</organism>
<dbReference type="EMBL" id="JAVRHL010000005">
    <property type="protein sequence ID" value="MDT0684427.1"/>
    <property type="molecule type" value="Genomic_DNA"/>
</dbReference>
<protein>
    <submittedName>
        <fullName evidence="1">Uncharacterized protein</fullName>
    </submittedName>
</protein>
<proteinExistence type="predicted"/>
<name>A0ABU3DL35_9RHOB</name>
<accession>A0ABU3DL35</accession>
<keyword evidence="2" id="KW-1185">Reference proteome</keyword>
<dbReference type="Proteomes" id="UP001265259">
    <property type="component" value="Unassembled WGS sequence"/>
</dbReference>
<gene>
    <name evidence="1" type="ORF">RM543_17230</name>
</gene>
<evidence type="ECO:0000313" key="2">
    <source>
        <dbReference type="Proteomes" id="UP001265259"/>
    </source>
</evidence>
<evidence type="ECO:0000313" key="1">
    <source>
        <dbReference type="EMBL" id="MDT0684427.1"/>
    </source>
</evidence>
<dbReference type="RefSeq" id="WP_311693934.1">
    <property type="nucleotide sequence ID" value="NZ_JAVRHL010000005.1"/>
</dbReference>
<comment type="caution">
    <text evidence="1">The sequence shown here is derived from an EMBL/GenBank/DDBJ whole genome shotgun (WGS) entry which is preliminary data.</text>
</comment>
<reference evidence="1 2" key="1">
    <citation type="submission" date="2023-09" db="EMBL/GenBank/DDBJ databases">
        <authorList>
            <person name="Rey-Velasco X."/>
        </authorList>
    </citation>
    <scope>NUCLEOTIDE SEQUENCE [LARGE SCALE GENOMIC DNA]</scope>
    <source>
        <strain evidence="1 2">F158</strain>
    </source>
</reference>
<sequence>MTAPHSEPGQVIYLPPGTRGSLIIARDAEAGGTTEGIAIPETGTLPWRGCKHEARLHPACRLPRPYPAMASVQK</sequence>